<dbReference type="EMBL" id="CP133772">
    <property type="protein sequence ID" value="WYY00845.1"/>
    <property type="molecule type" value="Genomic_DNA"/>
</dbReference>
<dbReference type="KEGG" id="omr:OXIME_001430"/>
<feature type="binding site" evidence="14">
    <location>
        <position position="330"/>
    </location>
    <ligand>
        <name>Mn(2+)</name>
        <dbReference type="ChEBI" id="CHEBI:29035"/>
        <label>2</label>
    </ligand>
</feature>
<dbReference type="AlphaFoldDB" id="A0AAX4NIC6"/>
<keyword evidence="4 14" id="KW-0479">Metal-binding</keyword>
<evidence type="ECO:0000256" key="2">
    <source>
        <dbReference type="ARBA" id="ARBA00011245"/>
    </source>
</evidence>
<proteinExistence type="inferred from homology"/>
<dbReference type="InterPro" id="IPR036025">
    <property type="entry name" value="RtcB-like_sf"/>
</dbReference>
<evidence type="ECO:0000313" key="17">
    <source>
        <dbReference type="Proteomes" id="UP001451606"/>
    </source>
</evidence>
<feature type="binding site" evidence="14">
    <location>
        <position position="97"/>
    </location>
    <ligand>
        <name>Mn(2+)</name>
        <dbReference type="ChEBI" id="CHEBI:29035"/>
        <label>1</label>
    </ligand>
</feature>
<evidence type="ECO:0000256" key="14">
    <source>
        <dbReference type="PIRSR" id="PIRSR601233-3"/>
    </source>
</evidence>
<evidence type="ECO:0000256" key="5">
    <source>
        <dbReference type="ARBA" id="ARBA00022741"/>
    </source>
</evidence>
<protein>
    <recommendedName>
        <fullName evidence="8 15">tRNA-splicing ligase RtcB</fullName>
        <ecNumber evidence="15">6.5.1.-</ecNumber>
    </recommendedName>
</protein>
<keyword evidence="7 14" id="KW-0464">Manganese</keyword>
<comment type="catalytic activity">
    <reaction evidence="11">
        <text>a 3'-end 2',3'-cyclophospho-ribonucleotide-RNA + a 5'-end dephospho-ribonucleoside-RNA + GTP + H2O = a ribonucleotidyl-ribonucleotide-RNA + GMP + diphosphate + H(+)</text>
        <dbReference type="Rhea" id="RHEA:68080"/>
        <dbReference type="Rhea" id="RHEA-COMP:10464"/>
        <dbReference type="Rhea" id="RHEA-COMP:13936"/>
        <dbReference type="Rhea" id="RHEA-COMP:17355"/>
        <dbReference type="ChEBI" id="CHEBI:15377"/>
        <dbReference type="ChEBI" id="CHEBI:15378"/>
        <dbReference type="ChEBI" id="CHEBI:33019"/>
        <dbReference type="ChEBI" id="CHEBI:37565"/>
        <dbReference type="ChEBI" id="CHEBI:58115"/>
        <dbReference type="ChEBI" id="CHEBI:83064"/>
        <dbReference type="ChEBI" id="CHEBI:138284"/>
        <dbReference type="ChEBI" id="CHEBI:173118"/>
        <dbReference type="EC" id="6.5.1.8"/>
    </reaction>
</comment>
<evidence type="ECO:0000256" key="1">
    <source>
        <dbReference type="ARBA" id="ARBA00008071"/>
    </source>
</evidence>
<dbReference type="GO" id="GO:0006388">
    <property type="term" value="P:tRNA splicing, via endonucleolytic cleavage and ligation"/>
    <property type="evidence" value="ECO:0007669"/>
    <property type="project" value="UniProtKB-ARBA"/>
</dbReference>
<comment type="function">
    <text evidence="9">Essential for tRNA splicing and maturation. Acts by directly joining spliced tRNA halves to mature-sized tRNAs. Joins RNA with 2',3'-cyclic-phosphate or 3'-phosphate ends to RNA with 5'-hydroxy ends.</text>
</comment>
<comment type="cofactor">
    <cofactor evidence="14 15">
        <name>Mn(2+)</name>
        <dbReference type="ChEBI" id="CHEBI:29035"/>
    </cofactor>
    <text evidence="14 15">Binds 2 manganese ions per subunit.</text>
</comment>
<reference evidence="16 17" key="1">
    <citation type="submission" date="2023-09" db="EMBL/GenBank/DDBJ databases">
        <authorList>
            <person name="Golyshina O.V."/>
            <person name="Lunev E.A."/>
            <person name="Bargiela R."/>
            <person name="Gaines M.C."/>
            <person name="Daum B."/>
            <person name="Bale N.J."/>
            <person name="Koenen M."/>
            <person name="Sinninghe Damst J.S."/>
            <person name="Yakimov M."/>
            <person name="Golyshin P.N."/>
        </authorList>
    </citation>
    <scope>NUCLEOTIDE SEQUENCE [LARGE SCALE GENOMIC DNA]</scope>
    <source>
        <strain evidence="16 17">M1</strain>
    </source>
</reference>
<dbReference type="Proteomes" id="UP001451606">
    <property type="component" value="Chromosome"/>
</dbReference>
<dbReference type="SUPFAM" id="SSF103365">
    <property type="entry name" value="Hypothetical protein PH1602"/>
    <property type="match status" value="1"/>
</dbReference>
<evidence type="ECO:0000256" key="4">
    <source>
        <dbReference type="ARBA" id="ARBA00022723"/>
    </source>
</evidence>
<feature type="binding site" evidence="13">
    <location>
        <begin position="330"/>
        <end position="331"/>
    </location>
    <ligand>
        <name>GMP</name>
        <dbReference type="ChEBI" id="CHEBI:58115"/>
    </ligand>
</feature>
<dbReference type="InterPro" id="IPR001233">
    <property type="entry name" value="RtcB"/>
</dbReference>
<dbReference type="GO" id="GO:0170057">
    <property type="term" value="F:RNA ligase (GTP) activity"/>
    <property type="evidence" value="ECO:0007669"/>
    <property type="project" value="UniProtKB-EC"/>
</dbReference>
<sequence length="482" mass="52527">MPEIPLERVDDNTLAIPETWNPEMKVPGIIYANREIEKSLVGDRSLDQVVNVAMLPGIVKASMGMPDIHWGYGFPIGGVAGFDLKEGIISPGGVGYDINCGVTLIGTDLNIEEIRPHIKELLERIFLKIPSGMSRKASFKINDHQMDEILSTGLQWAVSEGYATKDDILHTEDGGRMQKSDPVNVSPEARKRGLNQLGTLGSGNHFLEIQAVEQIMDMERGSSFNLHEGKATIMIHTGSRGLGHQVATDFVREIQTGGEGVVADVNDRQLSSVYFQSDMGQRYYEAMNAAANFAFVNRQIIVSEIRSVFGEVLHIDPQEMGMRIVYSLAHNMARVERHNVGKKSMDLVVHRKGATRAFPGSKMENGSIFRRYGHPVIIPGDMGTASYVLAGTQENLEKSFGSTCHGAGRLLSRKKSFESFSSSEVIEKMNRSGIFIKAASPGVVSEEAPGSYKNIDEVVATVAGSGLSIPVARLIPVGVVKG</sequence>
<evidence type="ECO:0000256" key="9">
    <source>
        <dbReference type="ARBA" id="ARBA00045316"/>
    </source>
</evidence>
<gene>
    <name evidence="15" type="primary">rtcB</name>
    <name evidence="16" type="ORF">OXIME_001430</name>
</gene>
<keyword evidence="17" id="KW-1185">Reference proteome</keyword>
<feature type="binding site" evidence="13">
    <location>
        <begin position="204"/>
        <end position="208"/>
    </location>
    <ligand>
        <name>GMP</name>
        <dbReference type="ChEBI" id="CHEBI:58115"/>
    </ligand>
</feature>
<keyword evidence="3 15" id="KW-0436">Ligase</keyword>
<dbReference type="FunFam" id="3.90.1860.10:FF:000001">
    <property type="entry name" value="tRNA-splicing ligase RtcB homolog"/>
    <property type="match status" value="1"/>
</dbReference>
<keyword evidence="6 13" id="KW-0342">GTP-binding</keyword>
<dbReference type="GO" id="GO:0003972">
    <property type="term" value="F:RNA ligase (ATP) activity"/>
    <property type="evidence" value="ECO:0007669"/>
    <property type="project" value="TreeGrafter"/>
</dbReference>
<dbReference type="EC" id="6.5.1.-" evidence="15"/>
<dbReference type="GeneID" id="95968168"/>
<feature type="binding site" evidence="14">
    <location>
        <position position="236"/>
    </location>
    <ligand>
        <name>Mn(2+)</name>
        <dbReference type="ChEBI" id="CHEBI:29035"/>
        <label>2</label>
    </ligand>
</feature>
<feature type="binding site" evidence="13">
    <location>
        <begin position="405"/>
        <end position="408"/>
    </location>
    <ligand>
        <name>GMP</name>
        <dbReference type="ChEBI" id="CHEBI:58115"/>
    </ligand>
</feature>
<evidence type="ECO:0000256" key="3">
    <source>
        <dbReference type="ARBA" id="ARBA00022598"/>
    </source>
</evidence>
<dbReference type="PROSITE" id="PS01288">
    <property type="entry name" value="UPF0027"/>
    <property type="match status" value="1"/>
</dbReference>
<evidence type="ECO:0000256" key="10">
    <source>
        <dbReference type="ARBA" id="ARBA00047746"/>
    </source>
</evidence>
<feature type="binding site" evidence="14">
    <location>
        <position position="205"/>
    </location>
    <ligand>
        <name>Mn(2+)</name>
        <dbReference type="ChEBI" id="CHEBI:29035"/>
        <label>1</label>
    </ligand>
</feature>
<dbReference type="GO" id="GO:0005525">
    <property type="term" value="F:GTP binding"/>
    <property type="evidence" value="ECO:0007669"/>
    <property type="project" value="UniProtKB-KW"/>
</dbReference>
<accession>A0AAX4NIC6</accession>
<evidence type="ECO:0000256" key="6">
    <source>
        <dbReference type="ARBA" id="ARBA00023134"/>
    </source>
</evidence>
<comment type="subunit">
    <text evidence="2 15">Monomer.</text>
</comment>
<name>A0AAX4NIC6_9ARCH</name>
<evidence type="ECO:0000313" key="16">
    <source>
        <dbReference type="EMBL" id="WYY00845.1"/>
    </source>
</evidence>
<feature type="active site" description="GMP-histidine intermediate" evidence="12">
    <location>
        <position position="405"/>
    </location>
</feature>
<dbReference type="GO" id="GO:0046872">
    <property type="term" value="F:metal ion binding"/>
    <property type="evidence" value="ECO:0007669"/>
    <property type="project" value="UniProtKB-UniRule"/>
</dbReference>
<dbReference type="PANTHER" id="PTHR11118:SF1">
    <property type="entry name" value="RNA-SPLICING LIGASE RTCB HOMOLOG"/>
    <property type="match status" value="1"/>
</dbReference>
<evidence type="ECO:0000256" key="8">
    <source>
        <dbReference type="ARBA" id="ARBA00033766"/>
    </source>
</evidence>
<feature type="binding site" evidence="13">
    <location>
        <begin position="379"/>
        <end position="382"/>
    </location>
    <ligand>
        <name>GMP</name>
        <dbReference type="ChEBI" id="CHEBI:58115"/>
    </ligand>
</feature>
<feature type="binding site" evidence="13">
    <location>
        <position position="481"/>
    </location>
    <ligand>
        <name>GMP</name>
        <dbReference type="ChEBI" id="CHEBI:58115"/>
    </ligand>
</feature>
<comment type="catalytic activity">
    <reaction evidence="10">
        <text>a 3'-end 3'-phospho-ribonucleotide-RNA + a 5'-end dephospho-ribonucleoside-RNA + GTP = a ribonucleotidyl-ribonucleotide-RNA + GMP + diphosphate</text>
        <dbReference type="Rhea" id="RHEA:68076"/>
        <dbReference type="Rhea" id="RHEA-COMP:10463"/>
        <dbReference type="Rhea" id="RHEA-COMP:13936"/>
        <dbReference type="Rhea" id="RHEA-COMP:17355"/>
        <dbReference type="ChEBI" id="CHEBI:33019"/>
        <dbReference type="ChEBI" id="CHEBI:37565"/>
        <dbReference type="ChEBI" id="CHEBI:58115"/>
        <dbReference type="ChEBI" id="CHEBI:83062"/>
        <dbReference type="ChEBI" id="CHEBI:138284"/>
        <dbReference type="ChEBI" id="CHEBI:173118"/>
        <dbReference type="EC" id="6.5.1.8"/>
    </reaction>
</comment>
<evidence type="ECO:0000256" key="7">
    <source>
        <dbReference type="ARBA" id="ARBA00023211"/>
    </source>
</evidence>
<evidence type="ECO:0000256" key="15">
    <source>
        <dbReference type="RuleBase" id="RU371113"/>
    </source>
</evidence>
<keyword evidence="5 13" id="KW-0547">Nucleotide-binding</keyword>
<dbReference type="PANTHER" id="PTHR11118">
    <property type="entry name" value="RNA-SPLICING LIGASE RTCB HOMOLOG"/>
    <property type="match status" value="1"/>
</dbReference>
<evidence type="ECO:0000256" key="13">
    <source>
        <dbReference type="PIRSR" id="PIRSR601233-2"/>
    </source>
</evidence>
<dbReference type="Pfam" id="PF01139">
    <property type="entry name" value="RtcB"/>
    <property type="match status" value="1"/>
</dbReference>
<comment type="similarity">
    <text evidence="1 15">Belongs to the RtcB family.</text>
</comment>
<dbReference type="RefSeq" id="WP_393971172.1">
    <property type="nucleotide sequence ID" value="NZ_CP133772.1"/>
</dbReference>
<evidence type="ECO:0000256" key="12">
    <source>
        <dbReference type="PIRSR" id="PIRSR601233-1"/>
    </source>
</evidence>
<dbReference type="Gene3D" id="3.90.1860.10">
    <property type="entry name" value="tRNA-splicing ligase RtcB"/>
    <property type="match status" value="1"/>
</dbReference>
<evidence type="ECO:0000256" key="11">
    <source>
        <dbReference type="ARBA" id="ARBA00049514"/>
    </source>
</evidence>
<feature type="binding site" evidence="13">
    <location>
        <position position="386"/>
    </location>
    <ligand>
        <name>GMP</name>
        <dbReference type="ChEBI" id="CHEBI:58115"/>
    </ligand>
</feature>
<organism evidence="16 17">
    <name type="scientific">Oxyplasma meridianum</name>
    <dbReference type="NCBI Taxonomy" id="3073602"/>
    <lineage>
        <taxon>Archaea</taxon>
        <taxon>Methanobacteriati</taxon>
        <taxon>Thermoplasmatota</taxon>
        <taxon>Thermoplasmata</taxon>
        <taxon>Thermoplasmatales</taxon>
        <taxon>Thermoplasmataceae</taxon>
        <taxon>Oxyplasma</taxon>
    </lineage>
</organism>